<keyword evidence="3 7" id="KW-0812">Transmembrane</keyword>
<evidence type="ECO:0000313" key="9">
    <source>
        <dbReference type="EMBL" id="GAA3629830.1"/>
    </source>
</evidence>
<dbReference type="PANTHER" id="PTHR38459">
    <property type="entry name" value="PROPHAGE BACTOPRENOL-LINKED GLUCOSE TRANSLOCASE HOMOLOG"/>
    <property type="match status" value="1"/>
</dbReference>
<feature type="transmembrane region" description="Helical" evidence="7">
    <location>
        <begin position="57"/>
        <end position="78"/>
    </location>
</feature>
<proteinExistence type="inferred from homology"/>
<keyword evidence="10" id="KW-1185">Reference proteome</keyword>
<dbReference type="InterPro" id="IPR007267">
    <property type="entry name" value="GtrA_DPMS_TM"/>
</dbReference>
<dbReference type="PANTHER" id="PTHR38459:SF1">
    <property type="entry name" value="PROPHAGE BACTOPRENOL-LINKED GLUCOSE TRANSLOCASE HOMOLOG"/>
    <property type="match status" value="1"/>
</dbReference>
<feature type="transmembrane region" description="Helical" evidence="7">
    <location>
        <begin position="30"/>
        <end position="51"/>
    </location>
</feature>
<reference evidence="10" key="1">
    <citation type="journal article" date="2019" name="Int. J. Syst. Evol. Microbiol.">
        <title>The Global Catalogue of Microorganisms (GCM) 10K type strain sequencing project: providing services to taxonomists for standard genome sequencing and annotation.</title>
        <authorList>
            <consortium name="The Broad Institute Genomics Platform"/>
            <consortium name="The Broad Institute Genome Sequencing Center for Infectious Disease"/>
            <person name="Wu L."/>
            <person name="Ma J."/>
        </authorList>
    </citation>
    <scope>NUCLEOTIDE SEQUENCE [LARGE SCALE GENOMIC DNA]</scope>
    <source>
        <strain evidence="10">JCM 16929</strain>
    </source>
</reference>
<evidence type="ECO:0000313" key="10">
    <source>
        <dbReference type="Proteomes" id="UP001501490"/>
    </source>
</evidence>
<evidence type="ECO:0000256" key="4">
    <source>
        <dbReference type="ARBA" id="ARBA00022989"/>
    </source>
</evidence>
<keyword evidence="4 7" id="KW-1133">Transmembrane helix</keyword>
<dbReference type="Proteomes" id="UP001501490">
    <property type="component" value="Unassembled WGS sequence"/>
</dbReference>
<comment type="similarity">
    <text evidence="2">Belongs to the GtrA family.</text>
</comment>
<evidence type="ECO:0000256" key="7">
    <source>
        <dbReference type="SAM" id="Phobius"/>
    </source>
</evidence>
<evidence type="ECO:0000256" key="2">
    <source>
        <dbReference type="ARBA" id="ARBA00009399"/>
    </source>
</evidence>
<comment type="subcellular location">
    <subcellularLocation>
        <location evidence="1">Membrane</location>
        <topology evidence="1">Multi-pass membrane protein</topology>
    </subcellularLocation>
</comment>
<evidence type="ECO:0000259" key="8">
    <source>
        <dbReference type="Pfam" id="PF04138"/>
    </source>
</evidence>
<feature type="domain" description="GtrA/DPMS transmembrane" evidence="8">
    <location>
        <begin position="29"/>
        <end position="151"/>
    </location>
</feature>
<organism evidence="9 10">
    <name type="scientific">Microlunatus ginsengisoli</name>
    <dbReference type="NCBI Taxonomy" id="363863"/>
    <lineage>
        <taxon>Bacteria</taxon>
        <taxon>Bacillati</taxon>
        <taxon>Actinomycetota</taxon>
        <taxon>Actinomycetes</taxon>
        <taxon>Propionibacteriales</taxon>
        <taxon>Propionibacteriaceae</taxon>
        <taxon>Microlunatus</taxon>
    </lineage>
</organism>
<gene>
    <name evidence="9" type="ORF">GCM10022236_35290</name>
</gene>
<evidence type="ECO:0000256" key="1">
    <source>
        <dbReference type="ARBA" id="ARBA00004141"/>
    </source>
</evidence>
<accession>A0ABP7ADJ0</accession>
<feature type="transmembrane region" description="Helical" evidence="7">
    <location>
        <begin position="90"/>
        <end position="115"/>
    </location>
</feature>
<evidence type="ECO:0000256" key="6">
    <source>
        <dbReference type="SAM" id="MobiDB-lite"/>
    </source>
</evidence>
<comment type="caution">
    <text evidence="9">The sequence shown here is derived from an EMBL/GenBank/DDBJ whole genome shotgun (WGS) entry which is preliminary data.</text>
</comment>
<evidence type="ECO:0000256" key="3">
    <source>
        <dbReference type="ARBA" id="ARBA00022692"/>
    </source>
</evidence>
<dbReference type="Pfam" id="PF04138">
    <property type="entry name" value="GtrA_DPMS_TM"/>
    <property type="match status" value="1"/>
</dbReference>
<feature type="transmembrane region" description="Helical" evidence="7">
    <location>
        <begin position="127"/>
        <end position="148"/>
    </location>
</feature>
<keyword evidence="5 7" id="KW-0472">Membrane</keyword>
<name>A0ABP7ADJ0_9ACTN</name>
<protein>
    <submittedName>
        <fullName evidence="9">GtrA family protein</fullName>
    </submittedName>
</protein>
<dbReference type="EMBL" id="BAABAB010000025">
    <property type="protein sequence ID" value="GAA3629830.1"/>
    <property type="molecule type" value="Genomic_DNA"/>
</dbReference>
<sequence>MSSLPDSTASSAGSGTGDQPARPRGAFWRYVLVGGFNTLLDLGLFTLFAVVVGLAPLVANVISTSITLCVSYLLNRAFVFRTTRSVQGTVVQFVAVTLVSALVIQSAVIWTVIHLGQLLVPQLSHDILAPFAKICAMGVGMISNYLGYRWLFGHRGR</sequence>
<dbReference type="RefSeq" id="WP_344806970.1">
    <property type="nucleotide sequence ID" value="NZ_BAABAB010000025.1"/>
</dbReference>
<feature type="region of interest" description="Disordered" evidence="6">
    <location>
        <begin position="1"/>
        <end position="20"/>
    </location>
</feature>
<evidence type="ECO:0000256" key="5">
    <source>
        <dbReference type="ARBA" id="ARBA00023136"/>
    </source>
</evidence>
<dbReference type="InterPro" id="IPR051401">
    <property type="entry name" value="GtrA_CellWall_Glycosyl"/>
</dbReference>